<evidence type="ECO:0000313" key="1">
    <source>
        <dbReference type="EMBL" id="AMQ56970.1"/>
    </source>
</evidence>
<accession>A0A142EPB5</accession>
<gene>
    <name evidence="1" type="ORF">AO498_11055</name>
</gene>
<name>A0A142EPB5_9BACT</name>
<dbReference type="InterPro" id="IPR058060">
    <property type="entry name" value="HYC_CC_PP"/>
</dbReference>
<keyword evidence="2" id="KW-1185">Reference proteome</keyword>
<dbReference type="EMBL" id="CP012836">
    <property type="protein sequence ID" value="AMQ56970.1"/>
    <property type="molecule type" value="Genomic_DNA"/>
</dbReference>
<dbReference type="KEGG" id="alm:AO498_11055"/>
<dbReference type="Pfam" id="PF26622">
    <property type="entry name" value="DUF8199"/>
    <property type="match status" value="1"/>
</dbReference>
<evidence type="ECO:0000313" key="2">
    <source>
        <dbReference type="Proteomes" id="UP000073816"/>
    </source>
</evidence>
<sequence length="108" mass="12440">MGHEMMSEIGFGEKHLNCGMDSSAENKDENQSTDPNSCCKNITEHIQVDEDIQLKHFEIKLNLDFTFAFFKVVFFGINYLLSFESEVIPYLSPTPPDDLHILYDTFLI</sequence>
<organism evidence="1 2">
    <name type="scientific">Algoriphagus sanaruensis</name>
    <dbReference type="NCBI Taxonomy" id="1727163"/>
    <lineage>
        <taxon>Bacteria</taxon>
        <taxon>Pseudomonadati</taxon>
        <taxon>Bacteroidota</taxon>
        <taxon>Cytophagia</taxon>
        <taxon>Cytophagales</taxon>
        <taxon>Cyclobacteriaceae</taxon>
        <taxon>Algoriphagus</taxon>
    </lineage>
</organism>
<dbReference type="Proteomes" id="UP000073816">
    <property type="component" value="Chromosome"/>
</dbReference>
<dbReference type="PATRIC" id="fig|1727163.4.peg.2309"/>
<proteinExistence type="predicted"/>
<dbReference type="AlphaFoldDB" id="A0A142EPB5"/>
<reference evidence="2" key="1">
    <citation type="submission" date="2015-09" db="EMBL/GenBank/DDBJ databases">
        <title>Complete sequence of Algoriphagus sp. M8-2.</title>
        <authorList>
            <person name="Shintani M."/>
        </authorList>
    </citation>
    <scope>NUCLEOTIDE SEQUENCE [LARGE SCALE GENOMIC DNA]</scope>
    <source>
        <strain evidence="2">M8-2</strain>
    </source>
</reference>
<reference evidence="1 2" key="2">
    <citation type="journal article" date="2016" name="Genome Announc.">
        <title>Complete Genome Sequence of Algoriphagus sp. Strain M8-2, Isolated from a Brackish Lake.</title>
        <authorList>
            <person name="Muraguchi Y."/>
            <person name="Kushimoto K."/>
            <person name="Ohtsubo Y."/>
            <person name="Suzuki T."/>
            <person name="Dohra H."/>
            <person name="Kimbara K."/>
            <person name="Shintani M."/>
        </authorList>
    </citation>
    <scope>NUCLEOTIDE SEQUENCE [LARGE SCALE GENOMIC DNA]</scope>
    <source>
        <strain evidence="1 2">M8-2</strain>
    </source>
</reference>
<protein>
    <submittedName>
        <fullName evidence="1">Uncharacterized protein</fullName>
    </submittedName>
</protein>
<dbReference type="STRING" id="1727163.AO498_11055"/>
<dbReference type="NCBIfam" id="NF047658">
    <property type="entry name" value="HYC_CC_PP"/>
    <property type="match status" value="1"/>
</dbReference>
<dbReference type="InterPro" id="IPR058512">
    <property type="entry name" value="DUF8199"/>
</dbReference>